<name>A0ABT0LXH2_9RHOB</name>
<protein>
    <submittedName>
        <fullName evidence="2">SH3 domain-containing protein</fullName>
    </submittedName>
</protein>
<evidence type="ECO:0000256" key="1">
    <source>
        <dbReference type="SAM" id="SignalP"/>
    </source>
</evidence>
<feature type="chain" id="PRO_5045562114" evidence="1">
    <location>
        <begin position="28"/>
        <end position="170"/>
    </location>
</feature>
<dbReference type="Pfam" id="PF06347">
    <property type="entry name" value="SH3_4"/>
    <property type="match status" value="2"/>
</dbReference>
<accession>A0ABT0LXH2</accession>
<dbReference type="RefSeq" id="WP_249055530.1">
    <property type="nucleotide sequence ID" value="NZ_JALZWP010000001.1"/>
</dbReference>
<keyword evidence="1" id="KW-0732">Signal</keyword>
<sequence>MTRSFHRIAAAVMAVAVGLASPLAAWAQQRGPVTNLPLPRFVSLKTNEANARRGPDLSHRIDWVYKRRDMPLRVTAEFEHWRRIEDMDGKGGWIHSALLSGERTALVQADMAPLRVHPNADARDVALLEQGVIGVLQSCEAEWCELQIGNVKGWLPISVLWGVEPGELLN</sequence>
<comment type="caution">
    <text evidence="2">The sequence shown here is derived from an EMBL/GenBank/DDBJ whole genome shotgun (WGS) entry which is preliminary data.</text>
</comment>
<evidence type="ECO:0000313" key="3">
    <source>
        <dbReference type="Proteomes" id="UP001202550"/>
    </source>
</evidence>
<dbReference type="Gene3D" id="2.30.30.40">
    <property type="entry name" value="SH3 Domains"/>
    <property type="match status" value="1"/>
</dbReference>
<proteinExistence type="predicted"/>
<evidence type="ECO:0000313" key="2">
    <source>
        <dbReference type="EMBL" id="MCL1627303.1"/>
    </source>
</evidence>
<dbReference type="Proteomes" id="UP001202550">
    <property type="component" value="Unassembled WGS sequence"/>
</dbReference>
<dbReference type="InterPro" id="IPR010466">
    <property type="entry name" value="DUF1058"/>
</dbReference>
<dbReference type="EMBL" id="JALZWP010000001">
    <property type="protein sequence ID" value="MCL1627303.1"/>
    <property type="molecule type" value="Genomic_DNA"/>
</dbReference>
<feature type="signal peptide" evidence="1">
    <location>
        <begin position="1"/>
        <end position="27"/>
    </location>
</feature>
<organism evidence="2 3">
    <name type="scientific">Roseinatronobacter domitianus</name>
    <dbReference type="NCBI Taxonomy" id="2940293"/>
    <lineage>
        <taxon>Bacteria</taxon>
        <taxon>Pseudomonadati</taxon>
        <taxon>Pseudomonadota</taxon>
        <taxon>Alphaproteobacteria</taxon>
        <taxon>Rhodobacterales</taxon>
        <taxon>Paracoccaceae</taxon>
        <taxon>Roseinatronobacter</taxon>
    </lineage>
</organism>
<reference evidence="2 3" key="1">
    <citation type="submission" date="2022-05" db="EMBL/GenBank/DDBJ databases">
        <title>Seasonal and diel survey of microbial diversity of the Tyrrhenian coast.</title>
        <authorList>
            <person name="Gattoni G."/>
            <person name="Corral P."/>
        </authorList>
    </citation>
    <scope>NUCLEOTIDE SEQUENCE [LARGE SCALE GENOMIC DNA]</scope>
    <source>
        <strain evidence="2 3">V10</strain>
    </source>
</reference>
<gene>
    <name evidence="2" type="ORF">M3N55_01030</name>
</gene>
<keyword evidence="3" id="KW-1185">Reference proteome</keyword>